<gene>
    <name evidence="5" type="ORF">E3U44_02645</name>
</gene>
<keyword evidence="2" id="KW-0328">Glycosyltransferase</keyword>
<dbReference type="Pfam" id="PF00535">
    <property type="entry name" value="Glycos_transf_2"/>
    <property type="match status" value="1"/>
</dbReference>
<dbReference type="RefSeq" id="WP_134356537.1">
    <property type="nucleotide sequence ID" value="NZ_CP038033.1"/>
</dbReference>
<keyword evidence="3 5" id="KW-0808">Transferase</keyword>
<dbReference type="PANTHER" id="PTHR43179">
    <property type="entry name" value="RHAMNOSYLTRANSFERASE WBBL"/>
    <property type="match status" value="1"/>
</dbReference>
<dbReference type="SUPFAM" id="SSF53448">
    <property type="entry name" value="Nucleotide-diphospho-sugar transferases"/>
    <property type="match status" value="1"/>
</dbReference>
<dbReference type="Gene3D" id="3.90.550.10">
    <property type="entry name" value="Spore Coat Polysaccharide Biosynthesis Protein SpsA, Chain A"/>
    <property type="match status" value="1"/>
</dbReference>
<dbReference type="AlphaFoldDB" id="A0A4P7BUC6"/>
<accession>A0A4P7BUC6</accession>
<dbReference type="GO" id="GO:0016757">
    <property type="term" value="F:glycosyltransferase activity"/>
    <property type="evidence" value="ECO:0007669"/>
    <property type="project" value="UniProtKB-KW"/>
</dbReference>
<name>A0A4P7BUC6_9GAMM</name>
<dbReference type="OrthoDB" id="9771846at2"/>
<evidence type="ECO:0000313" key="5">
    <source>
        <dbReference type="EMBL" id="QBQ53523.1"/>
    </source>
</evidence>
<evidence type="ECO:0000313" key="6">
    <source>
        <dbReference type="Proteomes" id="UP000294325"/>
    </source>
</evidence>
<keyword evidence="6" id="KW-1185">Reference proteome</keyword>
<dbReference type="InterPro" id="IPR006446">
    <property type="entry name" value="RhaTrfase"/>
</dbReference>
<dbReference type="KEGG" id="nwr:E3U44_02645"/>
<reference evidence="5 6" key="1">
    <citation type="submission" date="2019-03" db="EMBL/GenBank/DDBJ databases">
        <title>The genome sequence of Nitrosococcus wardiae strain D1FHST reveals the archetypal metabolic capacity of ammonia-oxidizing Gammaproteobacteria.</title>
        <authorList>
            <person name="Wang L."/>
            <person name="Lim C.K."/>
            <person name="Hanson T.E."/>
            <person name="Dang H."/>
            <person name="Klotz M.G."/>
        </authorList>
    </citation>
    <scope>NUCLEOTIDE SEQUENCE [LARGE SCALE GENOMIC DNA]</scope>
    <source>
        <strain evidence="5 6">D1FHS</strain>
    </source>
</reference>
<protein>
    <submittedName>
        <fullName evidence="5">Glycosyltransferase family 2 protein</fullName>
    </submittedName>
</protein>
<dbReference type="Proteomes" id="UP000294325">
    <property type="component" value="Chromosome"/>
</dbReference>
<dbReference type="InterPro" id="IPR029044">
    <property type="entry name" value="Nucleotide-diphossugar_trans"/>
</dbReference>
<comment type="similarity">
    <text evidence="1">Belongs to the glycosyltransferase 2 family.</text>
</comment>
<evidence type="ECO:0000259" key="4">
    <source>
        <dbReference type="Pfam" id="PF00535"/>
    </source>
</evidence>
<proteinExistence type="inferred from homology"/>
<evidence type="ECO:0000256" key="3">
    <source>
        <dbReference type="ARBA" id="ARBA00022679"/>
    </source>
</evidence>
<dbReference type="NCBIfam" id="TIGR01556">
    <property type="entry name" value="rhamnosyltran"/>
    <property type="match status" value="1"/>
</dbReference>
<organism evidence="5 6">
    <name type="scientific">Nitrosococcus wardiae</name>
    <dbReference type="NCBI Taxonomy" id="1814290"/>
    <lineage>
        <taxon>Bacteria</taxon>
        <taxon>Pseudomonadati</taxon>
        <taxon>Pseudomonadota</taxon>
        <taxon>Gammaproteobacteria</taxon>
        <taxon>Chromatiales</taxon>
        <taxon>Chromatiaceae</taxon>
        <taxon>Nitrosococcus</taxon>
    </lineage>
</organism>
<evidence type="ECO:0000256" key="2">
    <source>
        <dbReference type="ARBA" id="ARBA00022676"/>
    </source>
</evidence>
<dbReference type="EMBL" id="CP038033">
    <property type="protein sequence ID" value="QBQ53523.1"/>
    <property type="molecule type" value="Genomic_DNA"/>
</dbReference>
<dbReference type="PANTHER" id="PTHR43179:SF12">
    <property type="entry name" value="GALACTOFURANOSYLTRANSFERASE GLFT2"/>
    <property type="match status" value="1"/>
</dbReference>
<dbReference type="CDD" id="cd02526">
    <property type="entry name" value="GT2_RfbF_like"/>
    <property type="match status" value="1"/>
</dbReference>
<dbReference type="InterPro" id="IPR001173">
    <property type="entry name" value="Glyco_trans_2-like"/>
</dbReference>
<feature type="domain" description="Glycosyltransferase 2-like" evidence="4">
    <location>
        <begin position="12"/>
        <end position="116"/>
    </location>
</feature>
<evidence type="ECO:0000256" key="1">
    <source>
        <dbReference type="ARBA" id="ARBA00006739"/>
    </source>
</evidence>
<sequence>MERGKNYCCIAVIITYQPDREDLERLLLAVSPQVEAVVVVDNASGGDIPQWLKQRGVANLHCLALPDNQGVAAAQNKGIAWARERDATHVVLFDQDSCPAPDMIEQLYGAWKQLEQRGQRVCALGPNYQDRRRPRSPPFVRVRGLMIGRCHCQRDDEVLEVDHLISSGSLIPMAVLDKVGGMVEALFIDYIDIEWILRARQKGYQAYGVCGAKMFHTLGEEPIRFLGREVVARSPLRHYYLFRNAIWIYRQNWIPPLWKLADGFRLWQRFFFYALFAPPRLKQIKMMTLGLWHGLWGRMGRYGAVE</sequence>